<keyword evidence="8" id="KW-1185">Reference proteome</keyword>
<accession>A0ABU0IHP2</accession>
<dbReference type="PRINTS" id="PR00095">
    <property type="entry name" value="ANTSNTHASEI"/>
</dbReference>
<dbReference type="SUPFAM" id="SSF56322">
    <property type="entry name" value="ADC synthase"/>
    <property type="match status" value="1"/>
</dbReference>
<evidence type="ECO:0000256" key="1">
    <source>
        <dbReference type="ARBA" id="ARBA00000799"/>
    </source>
</evidence>
<dbReference type="Proteomes" id="UP001235269">
    <property type="component" value="Unassembled WGS sequence"/>
</dbReference>
<dbReference type="RefSeq" id="WP_307159876.1">
    <property type="nucleotide sequence ID" value="NZ_JAUSWH010000018.1"/>
</dbReference>
<dbReference type="Pfam" id="PF00425">
    <property type="entry name" value="Chorismate_bind"/>
    <property type="match status" value="1"/>
</dbReference>
<dbReference type="EC" id="5.4.4.2" evidence="3"/>
<evidence type="ECO:0000256" key="5">
    <source>
        <dbReference type="ARBA" id="ARBA00041564"/>
    </source>
</evidence>
<dbReference type="InterPro" id="IPR015890">
    <property type="entry name" value="Chorismate_C"/>
</dbReference>
<evidence type="ECO:0000256" key="3">
    <source>
        <dbReference type="ARBA" id="ARBA00012824"/>
    </source>
</evidence>
<organism evidence="7 8">
    <name type="scientific">Rhizobium paknamense</name>
    <dbReference type="NCBI Taxonomy" id="1206817"/>
    <lineage>
        <taxon>Bacteria</taxon>
        <taxon>Pseudomonadati</taxon>
        <taxon>Pseudomonadota</taxon>
        <taxon>Alphaproteobacteria</taxon>
        <taxon>Hyphomicrobiales</taxon>
        <taxon>Rhizobiaceae</taxon>
        <taxon>Rhizobium/Agrobacterium group</taxon>
        <taxon>Rhizobium</taxon>
    </lineage>
</organism>
<comment type="catalytic activity">
    <reaction evidence="1">
        <text>chorismate = isochorismate</text>
        <dbReference type="Rhea" id="RHEA:18985"/>
        <dbReference type="ChEBI" id="CHEBI:29748"/>
        <dbReference type="ChEBI" id="CHEBI:29780"/>
        <dbReference type="EC" id="5.4.4.2"/>
    </reaction>
</comment>
<name>A0ABU0IHP2_9HYPH</name>
<keyword evidence="4 7" id="KW-0413">Isomerase</keyword>
<comment type="caution">
    <text evidence="7">The sequence shown here is derived from an EMBL/GenBank/DDBJ whole genome shotgun (WGS) entry which is preliminary data.</text>
</comment>
<evidence type="ECO:0000259" key="6">
    <source>
        <dbReference type="Pfam" id="PF00425"/>
    </source>
</evidence>
<feature type="domain" description="Chorismate-utilising enzyme C-terminal" evidence="6">
    <location>
        <begin position="106"/>
        <end position="367"/>
    </location>
</feature>
<dbReference type="Gene3D" id="3.60.120.10">
    <property type="entry name" value="Anthranilate synthase"/>
    <property type="match status" value="1"/>
</dbReference>
<proteinExistence type="inferred from homology"/>
<dbReference type="NCBIfam" id="TIGR00543">
    <property type="entry name" value="isochor_syn"/>
    <property type="match status" value="1"/>
</dbReference>
<dbReference type="EMBL" id="JAUSWH010000018">
    <property type="protein sequence ID" value="MDQ0457774.1"/>
    <property type="molecule type" value="Genomic_DNA"/>
</dbReference>
<gene>
    <name evidence="7" type="ORF">QO005_004132</name>
</gene>
<dbReference type="GO" id="GO:0008909">
    <property type="term" value="F:isochorismate synthase activity"/>
    <property type="evidence" value="ECO:0007669"/>
    <property type="project" value="UniProtKB-EC"/>
</dbReference>
<comment type="similarity">
    <text evidence="2">Belongs to the isochorismate synthase family.</text>
</comment>
<protein>
    <recommendedName>
        <fullName evidence="3">isochorismate synthase</fullName>
        <ecNumber evidence="3">5.4.4.2</ecNumber>
    </recommendedName>
    <alternativeName>
        <fullName evidence="5">Isochorismate mutase</fullName>
    </alternativeName>
</protein>
<sequence>MASFNLKTPDYHLRTRGIAEMITPSRWDGPSVAASVHAALQARRKEGSNRTASPVVVGMIPFDTNAPALLYVPEEVEWNAEPAALGGVEAAALQPVPLAVDHADSPAYREGVARLLEDIEQGALEKAVLARRVEVRFDKPVDTDRVYARLCARNPSAYVFQADVPEDAAFGDNAGAILLGASPELVVGCRRGRVSSKPLAGSTPRLADQAADEAARHSLLQSAKDQAEHALVVQAIGEVFHRYARDVVVPEQPDLVETPVIWHLGSHVSGVLREGVCPLTLAYALHPTPAVSGWPQRPAQEAIARLEDFDRGFYAGLIGWMDADGNADWALTLRCGFIKGCRATAYAGAGIVAGSTPEKEHAETATKLKTFINAL</sequence>
<dbReference type="InterPro" id="IPR019999">
    <property type="entry name" value="Anth_synth_I-like"/>
</dbReference>
<reference evidence="7 8" key="1">
    <citation type="submission" date="2023-07" db="EMBL/GenBank/DDBJ databases">
        <title>Genomic Encyclopedia of Type Strains, Phase IV (KMG-IV): sequencing the most valuable type-strain genomes for metagenomic binning, comparative biology and taxonomic classification.</title>
        <authorList>
            <person name="Goeker M."/>
        </authorList>
    </citation>
    <scope>NUCLEOTIDE SEQUENCE [LARGE SCALE GENOMIC DNA]</scope>
    <source>
        <strain evidence="7 8">DSM 100301</strain>
    </source>
</reference>
<evidence type="ECO:0000313" key="8">
    <source>
        <dbReference type="Proteomes" id="UP001235269"/>
    </source>
</evidence>
<dbReference type="PANTHER" id="PTHR42839">
    <property type="entry name" value="ISOCHORISMATE SYNTHASE ENTC"/>
    <property type="match status" value="1"/>
</dbReference>
<dbReference type="PANTHER" id="PTHR42839:SF2">
    <property type="entry name" value="ISOCHORISMATE SYNTHASE ENTC"/>
    <property type="match status" value="1"/>
</dbReference>
<evidence type="ECO:0000313" key="7">
    <source>
        <dbReference type="EMBL" id="MDQ0457774.1"/>
    </source>
</evidence>
<evidence type="ECO:0000256" key="4">
    <source>
        <dbReference type="ARBA" id="ARBA00023235"/>
    </source>
</evidence>
<dbReference type="InterPro" id="IPR005801">
    <property type="entry name" value="ADC_synthase"/>
</dbReference>
<evidence type="ECO:0000256" key="2">
    <source>
        <dbReference type="ARBA" id="ARBA00005297"/>
    </source>
</evidence>
<dbReference type="InterPro" id="IPR004561">
    <property type="entry name" value="IsoChor_synthase"/>
</dbReference>